<dbReference type="Proteomes" id="UP001486888">
    <property type="component" value="Chromosome"/>
</dbReference>
<keyword evidence="5" id="KW-0472">Membrane</keyword>
<dbReference type="InterPro" id="IPR050957">
    <property type="entry name" value="BMP_lipoprotein"/>
</dbReference>
<dbReference type="RefSeq" id="WP_345473054.1">
    <property type="nucleotide sequence ID" value="NZ_CP125942.1"/>
</dbReference>
<comment type="subcellular location">
    <subcellularLocation>
        <location evidence="1">Cell membrane</location>
        <topology evidence="1">Lipid-anchor</topology>
    </subcellularLocation>
</comment>
<keyword evidence="3" id="KW-1003">Cell membrane</keyword>
<keyword evidence="4 7" id="KW-0732">Signal</keyword>
<keyword evidence="10" id="KW-1185">Reference proteome</keyword>
<evidence type="ECO:0000256" key="5">
    <source>
        <dbReference type="ARBA" id="ARBA00023136"/>
    </source>
</evidence>
<evidence type="ECO:0000259" key="8">
    <source>
        <dbReference type="Pfam" id="PF02608"/>
    </source>
</evidence>
<organism evidence="9 10">
    <name type="scientific">Glutamicibacter ectropisis</name>
    <dbReference type="NCBI Taxonomy" id="3046593"/>
    <lineage>
        <taxon>Bacteria</taxon>
        <taxon>Bacillati</taxon>
        <taxon>Actinomycetota</taxon>
        <taxon>Actinomycetes</taxon>
        <taxon>Micrococcales</taxon>
        <taxon>Micrococcaceae</taxon>
        <taxon>Glutamicibacter</taxon>
    </lineage>
</organism>
<dbReference type="Pfam" id="PF02608">
    <property type="entry name" value="Bmp"/>
    <property type="match status" value="1"/>
</dbReference>
<evidence type="ECO:0000256" key="6">
    <source>
        <dbReference type="ARBA" id="ARBA00023288"/>
    </source>
</evidence>
<gene>
    <name evidence="9" type="ORF">QMQ05_03505</name>
</gene>
<feature type="chain" id="PRO_5043727933" evidence="7">
    <location>
        <begin position="24"/>
        <end position="362"/>
    </location>
</feature>
<comment type="similarity">
    <text evidence="2">Belongs to the BMP lipoprotein family.</text>
</comment>
<dbReference type="PROSITE" id="PS51257">
    <property type="entry name" value="PROKAR_LIPOPROTEIN"/>
    <property type="match status" value="1"/>
</dbReference>
<evidence type="ECO:0000256" key="4">
    <source>
        <dbReference type="ARBA" id="ARBA00022729"/>
    </source>
</evidence>
<keyword evidence="6" id="KW-0449">Lipoprotein</keyword>
<dbReference type="KEGG" id="gey:QMQ05_03505"/>
<dbReference type="CDD" id="cd06354">
    <property type="entry name" value="PBP1_PrnA-like"/>
    <property type="match status" value="1"/>
</dbReference>
<name>A0AAU6WHM4_9MICC</name>
<evidence type="ECO:0000256" key="2">
    <source>
        <dbReference type="ARBA" id="ARBA00008610"/>
    </source>
</evidence>
<evidence type="ECO:0000256" key="7">
    <source>
        <dbReference type="SAM" id="SignalP"/>
    </source>
</evidence>
<accession>A0AAU6WHM4</accession>
<feature type="domain" description="ABC transporter substrate-binding protein PnrA-like" evidence="8">
    <location>
        <begin position="46"/>
        <end position="353"/>
    </location>
</feature>
<dbReference type="SUPFAM" id="SSF53822">
    <property type="entry name" value="Periplasmic binding protein-like I"/>
    <property type="match status" value="1"/>
</dbReference>
<protein>
    <submittedName>
        <fullName evidence="9">BMP family ABC transporter substrate-binding protein</fullName>
    </submittedName>
</protein>
<dbReference type="PANTHER" id="PTHR34296">
    <property type="entry name" value="TRANSCRIPTIONAL ACTIVATOR PROTEIN MED"/>
    <property type="match status" value="1"/>
</dbReference>
<dbReference type="AlphaFoldDB" id="A0AAU6WHM4"/>
<proteinExistence type="inferred from homology"/>
<dbReference type="InterPro" id="IPR003760">
    <property type="entry name" value="PnrA-like"/>
</dbReference>
<evidence type="ECO:0000256" key="3">
    <source>
        <dbReference type="ARBA" id="ARBA00022475"/>
    </source>
</evidence>
<dbReference type="GO" id="GO:0005886">
    <property type="term" value="C:plasma membrane"/>
    <property type="evidence" value="ECO:0007669"/>
    <property type="project" value="UniProtKB-SubCell"/>
</dbReference>
<dbReference type="Gene3D" id="3.40.50.2300">
    <property type="match status" value="2"/>
</dbReference>
<dbReference type="EMBL" id="CP125942">
    <property type="protein sequence ID" value="XAO46613.1"/>
    <property type="molecule type" value="Genomic_DNA"/>
</dbReference>
<reference evidence="9 10" key="1">
    <citation type="submission" date="2023-05" db="EMBL/GenBank/DDBJ databases">
        <title>Glutamicibacter sp. B1, complete genome.</title>
        <authorList>
            <person name="Long Y.H."/>
            <person name="Fang T."/>
            <person name="Li X.Y."/>
        </authorList>
    </citation>
    <scope>NUCLEOTIDE SEQUENCE [LARGE SCALE GENOMIC DNA]</scope>
    <source>
        <strain evidence="9 10">B1</strain>
    </source>
</reference>
<evidence type="ECO:0000313" key="10">
    <source>
        <dbReference type="Proteomes" id="UP001486888"/>
    </source>
</evidence>
<feature type="signal peptide" evidence="7">
    <location>
        <begin position="1"/>
        <end position="23"/>
    </location>
</feature>
<dbReference type="PANTHER" id="PTHR34296:SF2">
    <property type="entry name" value="ABC TRANSPORTER GUANOSINE-BINDING PROTEIN NUPN"/>
    <property type="match status" value="1"/>
</dbReference>
<evidence type="ECO:0000256" key="1">
    <source>
        <dbReference type="ARBA" id="ARBA00004193"/>
    </source>
</evidence>
<evidence type="ECO:0000313" key="9">
    <source>
        <dbReference type="EMBL" id="XAO46613.1"/>
    </source>
</evidence>
<sequence length="362" mass="37963">MRFVSRKTGVATAMLGISALALSACGAAPEESSSAGQYPDYIGCIVSDSGGFDDQSFNESSYRGLKNAEKDLGIKIREAESKSNADFATNLQGMMGANCNLTITVGFLLADATADAAAKNPDSHFAIVDNQYEKNIDNVKPIIYDTAQAAFLAGYAAAAASETGTVATFGGIQIPTVTIFMDGFADGVAKFNEDKGENVKLLGWDKKKQNGTFSGDFEKQDKGKQITKNFISAGADVIMPVAGPVGKGAGAAVAEANKGGDKAKLIWVDSDGYLTAPDYKDYMLTSVVKTMDAAVEDVIKADAEGKFDATPYIGTLENEGVALAPFHDFDSSIGEDTKKEIEALKAQIISGDLKVESAASPK</sequence>
<dbReference type="InterPro" id="IPR028082">
    <property type="entry name" value="Peripla_BP_I"/>
</dbReference>